<sequence>MVGRGTGPPFPAVNGEGPSRADRGRRGHTREGQDNGATLSGCGEGEFRGGACANAAAAHAAHWIAEVRGYDRGEFATVFTGVRAELNESSRIRGSWFWGRSGWLGQFASVFYDKRRERERGKKAVGKEHVVERGEKEKRMAGGESNRYGKEWERAVVLRFVSESLPRLISGADGSDSLPQTLVVTKPTRLVRTHPSGVPHTLLLNVEDRLGLDKFNNRCGSIRPLGTYVGQFHPSNNTDLRTVHLTSTSIRYHKNLLHSLLFQAKPPTSNKHHHFYRRCTLSDPPQQSHPTISTIVFQNLLHLPSNSFSTPNATGSQRRSSFRIRYQDAHVAGRGPGKSTPAVYVPRYRPAISSANVFTITVKHARAYDVRATVNLANARAEPQPRDSTGEEGGGGRGWLLAAALPPGTCRVSPAREWGLLASQGSTPLVFMLTASLY</sequence>
<proteinExistence type="predicted"/>
<dbReference type="Proteomes" id="UP000053105">
    <property type="component" value="Unassembled WGS sequence"/>
</dbReference>
<feature type="region of interest" description="Disordered" evidence="1">
    <location>
        <begin position="1"/>
        <end position="41"/>
    </location>
</feature>
<evidence type="ECO:0000313" key="3">
    <source>
        <dbReference type="Proteomes" id="UP000053105"/>
    </source>
</evidence>
<gene>
    <name evidence="2" type="ORF">WN51_05548</name>
</gene>
<evidence type="ECO:0000256" key="1">
    <source>
        <dbReference type="SAM" id="MobiDB-lite"/>
    </source>
</evidence>
<feature type="compositionally biased region" description="Basic and acidic residues" evidence="1">
    <location>
        <begin position="19"/>
        <end position="33"/>
    </location>
</feature>
<reference evidence="2 3" key="1">
    <citation type="submission" date="2015-07" db="EMBL/GenBank/DDBJ databases">
        <title>The genome of Melipona quadrifasciata.</title>
        <authorList>
            <person name="Pan H."/>
            <person name="Kapheim K."/>
        </authorList>
    </citation>
    <scope>NUCLEOTIDE SEQUENCE [LARGE SCALE GENOMIC DNA]</scope>
    <source>
        <strain evidence="2">0111107301</strain>
        <tissue evidence="2">Whole body</tissue>
    </source>
</reference>
<name>A0A0M8ZR23_9HYME</name>
<dbReference type="AlphaFoldDB" id="A0A0M8ZR23"/>
<accession>A0A0M8ZR23</accession>
<evidence type="ECO:0000313" key="2">
    <source>
        <dbReference type="EMBL" id="KOX69385.1"/>
    </source>
</evidence>
<dbReference type="EMBL" id="KQ435891">
    <property type="protein sequence ID" value="KOX69385.1"/>
    <property type="molecule type" value="Genomic_DNA"/>
</dbReference>
<organism evidence="2 3">
    <name type="scientific">Melipona quadrifasciata</name>
    <dbReference type="NCBI Taxonomy" id="166423"/>
    <lineage>
        <taxon>Eukaryota</taxon>
        <taxon>Metazoa</taxon>
        <taxon>Ecdysozoa</taxon>
        <taxon>Arthropoda</taxon>
        <taxon>Hexapoda</taxon>
        <taxon>Insecta</taxon>
        <taxon>Pterygota</taxon>
        <taxon>Neoptera</taxon>
        <taxon>Endopterygota</taxon>
        <taxon>Hymenoptera</taxon>
        <taxon>Apocrita</taxon>
        <taxon>Aculeata</taxon>
        <taxon>Apoidea</taxon>
        <taxon>Anthophila</taxon>
        <taxon>Apidae</taxon>
        <taxon>Melipona</taxon>
    </lineage>
</organism>
<keyword evidence="3" id="KW-1185">Reference proteome</keyword>
<protein>
    <submittedName>
        <fullName evidence="2">Uncharacterized protein</fullName>
    </submittedName>
</protein>